<dbReference type="SUPFAM" id="SSF56091">
    <property type="entry name" value="DNA ligase/mRNA capping enzyme, catalytic domain"/>
    <property type="match status" value="1"/>
</dbReference>
<dbReference type="AlphaFoldDB" id="A0A644YKG8"/>
<dbReference type="SUPFAM" id="SSF52113">
    <property type="entry name" value="BRCT domain"/>
    <property type="match status" value="1"/>
</dbReference>
<keyword evidence="5" id="KW-0460">Magnesium</keyword>
<evidence type="ECO:0000256" key="5">
    <source>
        <dbReference type="ARBA" id="ARBA00022842"/>
    </source>
</evidence>
<dbReference type="InterPro" id="IPR004150">
    <property type="entry name" value="NAD_DNA_ligase_OB"/>
</dbReference>
<dbReference type="HAMAP" id="MF_01588">
    <property type="entry name" value="DNA_ligase_A"/>
    <property type="match status" value="1"/>
</dbReference>
<dbReference type="SUPFAM" id="SSF50249">
    <property type="entry name" value="Nucleic acid-binding proteins"/>
    <property type="match status" value="1"/>
</dbReference>
<dbReference type="SUPFAM" id="SSF47781">
    <property type="entry name" value="RuvA domain 2-like"/>
    <property type="match status" value="1"/>
</dbReference>
<feature type="domain" description="NAD-dependent DNA ligase N-terminal" evidence="11">
    <location>
        <begin position="4"/>
        <end position="390"/>
    </location>
</feature>
<keyword evidence="4" id="KW-0227">DNA damage</keyword>
<accession>A0A644YKG8</accession>
<dbReference type="EC" id="6.5.1.2" evidence="1"/>
<reference evidence="12" key="1">
    <citation type="submission" date="2019-08" db="EMBL/GenBank/DDBJ databases">
        <authorList>
            <person name="Kucharzyk K."/>
            <person name="Murdoch R.W."/>
            <person name="Higgins S."/>
            <person name="Loffler F."/>
        </authorList>
    </citation>
    <scope>NUCLEOTIDE SEQUENCE</scope>
</reference>
<dbReference type="InterPro" id="IPR012340">
    <property type="entry name" value="NA-bd_OB-fold"/>
</dbReference>
<gene>
    <name evidence="12" type="primary">ligA_27</name>
    <name evidence="12" type="ORF">SDC9_75417</name>
</gene>
<feature type="domain" description="Helix-hairpin-helix DNA-binding motif class 1" evidence="10">
    <location>
        <begin position="454"/>
        <end position="473"/>
    </location>
</feature>
<evidence type="ECO:0000256" key="1">
    <source>
        <dbReference type="ARBA" id="ARBA00012722"/>
    </source>
</evidence>
<keyword evidence="6" id="KW-0520">NAD</keyword>
<evidence type="ECO:0000256" key="2">
    <source>
        <dbReference type="ARBA" id="ARBA00022598"/>
    </source>
</evidence>
<keyword evidence="7" id="KW-0234">DNA repair</keyword>
<evidence type="ECO:0000259" key="10">
    <source>
        <dbReference type="SMART" id="SM00278"/>
    </source>
</evidence>
<sequence length="628" mass="69119">MHTVAELEALIARHNELYWKQGAPEISDVEYDNLMRELELLAPDHPLLNLVNAPQVAGLGKVRHKEPMLSLDKAYSLDKVLEWVDKYGRGSDEALLIQPKYDGISARWDDNMLVTRGDGDEGEDISDKAPLIEVETADYTGPLRRGDHVRGEIVIRDDDFATLYRNIRRKNGEPYKNSRNAVAGIMGLKEIDALKAQGAKLTLIDYRKISYRHTRRELAEYFPDLVAEIEALPYPTDGVVIKFADEAYARSLGNTAHHPRGEIAFKFTNIRRSSILRKVVWSFGKNCLTPVAEIDPVEIGGVTITHATLHNVQNVIDRDIHVGDTVEVERAGDVIPYIVNALPGAHREPVLIDRCPSCGAELVRRGPEIACPDPECPETRLQNLLAAVRNIGIERLGEPTLRKMAATLGVRTLKDIFALDRADVLKLEGFKEKSADNLCREIAKAREVNDYQLLAALNVPHVGVNVARLILRELSFSELRGADEVRLAEIAGVGPERARALVAVLCEQSGFIDGLLGAVRLRESGRDAAELNLPTICFTGKMPEKRDFYEALAAARGYRAVDAVTRELALLVAADVAAAGNKLNKAREYGVKIMSLEEFLAGSASGAAAPATAEPEPKSPPEQLLLGI</sequence>
<evidence type="ECO:0000256" key="3">
    <source>
        <dbReference type="ARBA" id="ARBA00022705"/>
    </source>
</evidence>
<evidence type="ECO:0000256" key="7">
    <source>
        <dbReference type="ARBA" id="ARBA00023204"/>
    </source>
</evidence>
<dbReference type="InterPro" id="IPR003583">
    <property type="entry name" value="Hlx-hairpin-Hlx_DNA-bd_motif"/>
</dbReference>
<dbReference type="InterPro" id="IPR013839">
    <property type="entry name" value="DNAligase_adenylation"/>
</dbReference>
<dbReference type="InterPro" id="IPR001679">
    <property type="entry name" value="DNA_ligase"/>
</dbReference>
<dbReference type="Gene3D" id="1.10.150.20">
    <property type="entry name" value="5' to 3' exonuclease, C-terminal subdomain"/>
    <property type="match status" value="2"/>
</dbReference>
<evidence type="ECO:0000256" key="9">
    <source>
        <dbReference type="SAM" id="MobiDB-lite"/>
    </source>
</evidence>
<dbReference type="Gene3D" id="3.40.50.10190">
    <property type="entry name" value="BRCT domain"/>
    <property type="match status" value="1"/>
</dbReference>
<dbReference type="Gene3D" id="1.10.287.610">
    <property type="entry name" value="Helix hairpin bin"/>
    <property type="match status" value="1"/>
</dbReference>
<organism evidence="12">
    <name type="scientific">bioreactor metagenome</name>
    <dbReference type="NCBI Taxonomy" id="1076179"/>
    <lineage>
        <taxon>unclassified sequences</taxon>
        <taxon>metagenomes</taxon>
        <taxon>ecological metagenomes</taxon>
    </lineage>
</organism>
<feature type="domain" description="Helix-hairpin-helix DNA-binding motif class 1" evidence="10">
    <location>
        <begin position="422"/>
        <end position="441"/>
    </location>
</feature>
<keyword evidence="3" id="KW-0235">DNA replication</keyword>
<protein>
    <recommendedName>
        <fullName evidence="1">DNA ligase (NAD(+))</fullName>
        <ecNumber evidence="1">6.5.1.2</ecNumber>
    </recommendedName>
</protein>
<feature type="region of interest" description="Disordered" evidence="9">
    <location>
        <begin position="607"/>
        <end position="628"/>
    </location>
</feature>
<evidence type="ECO:0000256" key="8">
    <source>
        <dbReference type="ARBA" id="ARBA00034005"/>
    </source>
</evidence>
<dbReference type="SMART" id="SM00532">
    <property type="entry name" value="LIGANc"/>
    <property type="match status" value="1"/>
</dbReference>
<comment type="catalytic activity">
    <reaction evidence="8">
        <text>NAD(+) + (deoxyribonucleotide)n-3'-hydroxyl + 5'-phospho-(deoxyribonucleotide)m = (deoxyribonucleotide)n+m + AMP + beta-nicotinamide D-nucleotide.</text>
        <dbReference type="EC" id="6.5.1.2"/>
    </reaction>
</comment>
<proteinExistence type="inferred from homology"/>
<dbReference type="Pfam" id="PF03120">
    <property type="entry name" value="OB_DNA_ligase"/>
    <property type="match status" value="1"/>
</dbReference>
<comment type="caution">
    <text evidence="12">The sequence shown here is derived from an EMBL/GenBank/DDBJ whole genome shotgun (WGS) entry which is preliminary data.</text>
</comment>
<evidence type="ECO:0000313" key="12">
    <source>
        <dbReference type="EMBL" id="MPM28880.1"/>
    </source>
</evidence>
<dbReference type="GO" id="GO:0003677">
    <property type="term" value="F:DNA binding"/>
    <property type="evidence" value="ECO:0007669"/>
    <property type="project" value="InterPro"/>
</dbReference>
<dbReference type="PIRSF" id="PIRSF001604">
    <property type="entry name" value="LigA"/>
    <property type="match status" value="1"/>
</dbReference>
<feature type="domain" description="Helix-hairpin-helix DNA-binding motif class 1" evidence="10">
    <location>
        <begin position="485"/>
        <end position="504"/>
    </location>
</feature>
<name>A0A644YKG8_9ZZZZ</name>
<dbReference type="InterPro" id="IPR010994">
    <property type="entry name" value="RuvA_2-like"/>
</dbReference>
<keyword evidence="2 12" id="KW-0436">Ligase</keyword>
<dbReference type="EMBL" id="VSSQ01005371">
    <property type="protein sequence ID" value="MPM28880.1"/>
    <property type="molecule type" value="Genomic_DNA"/>
</dbReference>
<dbReference type="GO" id="GO:0006260">
    <property type="term" value="P:DNA replication"/>
    <property type="evidence" value="ECO:0007669"/>
    <property type="project" value="UniProtKB-KW"/>
</dbReference>
<evidence type="ECO:0000256" key="6">
    <source>
        <dbReference type="ARBA" id="ARBA00023027"/>
    </source>
</evidence>
<dbReference type="Gene3D" id="2.40.50.140">
    <property type="entry name" value="Nucleic acid-binding proteins"/>
    <property type="match status" value="1"/>
</dbReference>
<evidence type="ECO:0000259" key="11">
    <source>
        <dbReference type="SMART" id="SM00532"/>
    </source>
</evidence>
<dbReference type="InterPro" id="IPR036420">
    <property type="entry name" value="BRCT_dom_sf"/>
</dbReference>
<dbReference type="GO" id="GO:0003911">
    <property type="term" value="F:DNA ligase (NAD+) activity"/>
    <property type="evidence" value="ECO:0007669"/>
    <property type="project" value="UniProtKB-EC"/>
</dbReference>
<dbReference type="Gene3D" id="3.30.470.30">
    <property type="entry name" value="DNA ligase/mRNA capping enzyme"/>
    <property type="match status" value="1"/>
</dbReference>
<dbReference type="Pfam" id="PF14520">
    <property type="entry name" value="HHH_5"/>
    <property type="match status" value="2"/>
</dbReference>
<dbReference type="InterPro" id="IPR013840">
    <property type="entry name" value="DNAligase_N"/>
</dbReference>
<dbReference type="SMART" id="SM00278">
    <property type="entry name" value="HhH1"/>
    <property type="match status" value="3"/>
</dbReference>
<dbReference type="Pfam" id="PF01653">
    <property type="entry name" value="DNA_ligase_aden"/>
    <property type="match status" value="2"/>
</dbReference>
<dbReference type="GO" id="GO:0006281">
    <property type="term" value="P:DNA repair"/>
    <property type="evidence" value="ECO:0007669"/>
    <property type="project" value="UniProtKB-KW"/>
</dbReference>
<evidence type="ECO:0000256" key="4">
    <source>
        <dbReference type="ARBA" id="ARBA00022763"/>
    </source>
</evidence>